<dbReference type="SMART" id="SM00091">
    <property type="entry name" value="PAS"/>
    <property type="match status" value="1"/>
</dbReference>
<evidence type="ECO:0000313" key="4">
    <source>
        <dbReference type="Proteomes" id="UP000709959"/>
    </source>
</evidence>
<evidence type="ECO:0000259" key="1">
    <source>
        <dbReference type="PROSITE" id="PS50112"/>
    </source>
</evidence>
<dbReference type="Proteomes" id="UP000709959">
    <property type="component" value="Unassembled WGS sequence"/>
</dbReference>
<reference evidence="3 4" key="1">
    <citation type="submission" date="2020-10" db="EMBL/GenBank/DDBJ databases">
        <title>Connecting structure to function with the recovery of over 1000 high-quality activated sludge metagenome-assembled genomes encoding full-length rRNA genes using long-read sequencing.</title>
        <authorList>
            <person name="Singleton C.M."/>
            <person name="Petriglieri F."/>
            <person name="Kristensen J.M."/>
            <person name="Kirkegaard R.H."/>
            <person name="Michaelsen T.Y."/>
            <person name="Andersen M.H."/>
            <person name="Karst S.M."/>
            <person name="Dueholm M.S."/>
            <person name="Nielsen P.H."/>
            <person name="Albertsen M."/>
        </authorList>
    </citation>
    <scope>NUCLEOTIDE SEQUENCE [LARGE SCALE GENOMIC DNA]</scope>
    <source>
        <strain evidence="3">OdNE_18-Q3-R46-58_MAXAC.008</strain>
    </source>
</reference>
<dbReference type="Pfam" id="PF08448">
    <property type="entry name" value="PAS_4"/>
    <property type="match status" value="1"/>
</dbReference>
<dbReference type="InterPro" id="IPR035965">
    <property type="entry name" value="PAS-like_dom_sf"/>
</dbReference>
<name>A0A936F1X7_9BACT</name>
<dbReference type="PROSITE" id="PS50113">
    <property type="entry name" value="PAC"/>
    <property type="match status" value="1"/>
</dbReference>
<dbReference type="InterPro" id="IPR013656">
    <property type="entry name" value="PAS_4"/>
</dbReference>
<evidence type="ECO:0000313" key="3">
    <source>
        <dbReference type="EMBL" id="MBK8572310.1"/>
    </source>
</evidence>
<protein>
    <submittedName>
        <fullName evidence="3">PAS domain-containing protein</fullName>
    </submittedName>
</protein>
<proteinExistence type="predicted"/>
<comment type="caution">
    <text evidence="3">The sequence shown here is derived from an EMBL/GenBank/DDBJ whole genome shotgun (WGS) entry which is preliminary data.</text>
</comment>
<dbReference type="Gene3D" id="3.30.450.20">
    <property type="entry name" value="PAS domain"/>
    <property type="match status" value="1"/>
</dbReference>
<accession>A0A936F1X7</accession>
<dbReference type="SUPFAM" id="SSF55785">
    <property type="entry name" value="PYP-like sensor domain (PAS domain)"/>
    <property type="match status" value="1"/>
</dbReference>
<dbReference type="AlphaFoldDB" id="A0A936F1X7"/>
<dbReference type="PROSITE" id="PS50112">
    <property type="entry name" value="PAS"/>
    <property type="match status" value="1"/>
</dbReference>
<dbReference type="NCBIfam" id="TIGR00229">
    <property type="entry name" value="sensory_box"/>
    <property type="match status" value="1"/>
</dbReference>
<gene>
    <name evidence="3" type="ORF">IPN91_06600</name>
</gene>
<feature type="domain" description="PAS" evidence="1">
    <location>
        <begin position="20"/>
        <end position="90"/>
    </location>
</feature>
<dbReference type="InterPro" id="IPR000700">
    <property type="entry name" value="PAS-assoc_C"/>
</dbReference>
<dbReference type="InterPro" id="IPR000014">
    <property type="entry name" value="PAS"/>
</dbReference>
<evidence type="ECO:0000259" key="2">
    <source>
        <dbReference type="PROSITE" id="PS50113"/>
    </source>
</evidence>
<organism evidence="3 4">
    <name type="scientific">Candidatus Geothrix odensensis</name>
    <dbReference type="NCBI Taxonomy" id="2954440"/>
    <lineage>
        <taxon>Bacteria</taxon>
        <taxon>Pseudomonadati</taxon>
        <taxon>Acidobacteriota</taxon>
        <taxon>Holophagae</taxon>
        <taxon>Holophagales</taxon>
        <taxon>Holophagaceae</taxon>
        <taxon>Geothrix</taxon>
    </lineage>
</organism>
<dbReference type="EMBL" id="JADKCH010000004">
    <property type="protein sequence ID" value="MBK8572310.1"/>
    <property type="molecule type" value="Genomic_DNA"/>
</dbReference>
<feature type="domain" description="PAC" evidence="2">
    <location>
        <begin position="93"/>
        <end position="144"/>
    </location>
</feature>
<sequence length="212" mass="23881">MDDIDKTDPSPGGPSSWPDRVEVMQTVLDASTDPIFNILEDGTYRYVNAAFAGPFGRTPEEVIGRRIWDLFEPGEAEKRMSVVRRAFSTRETIVFEVRVPTPAGDRHYITSVRPIPGPDGAISSVVCISKEITDRKQVELERERLIAELQEALAKVRTLSGLLPICAHCSKIRDDRGHWTRVESYVSAHSQAKFSHGICPDCLRREYPEVDR</sequence>
<dbReference type="CDD" id="cd00130">
    <property type="entry name" value="PAS"/>
    <property type="match status" value="1"/>
</dbReference>